<evidence type="ECO:0000313" key="4">
    <source>
        <dbReference type="EMBL" id="USP79166.1"/>
    </source>
</evidence>
<evidence type="ECO:0000256" key="3">
    <source>
        <dbReference type="RuleBase" id="RU000363"/>
    </source>
</evidence>
<evidence type="ECO:0000256" key="2">
    <source>
        <dbReference type="ARBA" id="ARBA00023002"/>
    </source>
</evidence>
<dbReference type="SUPFAM" id="SSF51735">
    <property type="entry name" value="NAD(P)-binding Rossmann-fold domains"/>
    <property type="match status" value="1"/>
</dbReference>
<dbReference type="Gene3D" id="3.40.50.720">
    <property type="entry name" value="NAD(P)-binding Rossmann-like Domain"/>
    <property type="match status" value="1"/>
</dbReference>
<dbReference type="GO" id="GO:0016491">
    <property type="term" value="F:oxidoreductase activity"/>
    <property type="evidence" value="ECO:0007669"/>
    <property type="project" value="UniProtKB-KW"/>
</dbReference>
<sequence>MSLKGQTVLITGASMGIGEAIARRLAQESASLILLSRSADKLTALSTSLQETHPGLTVFTIPVDIQDHAALSTAVANITKQISHIDILVNNAGLAIGAPSTFPDLKIQDIITMTNTNINGYMFATYAVLNEGKMKERKRGTILNVTSTTGLEVPPFPGEAVYHASKACQEAFTNVLRTELVGTDIKVLALRPGVVATEFHQLRVGYEKKSYNEFMAGFEPLVAPDVADAAAFMLTQKDRVSIKALDVVPTAQRSLQVFDREWNSRNEGRKEETM</sequence>
<dbReference type="EMBL" id="CP089277">
    <property type="protein sequence ID" value="USP79166.1"/>
    <property type="molecule type" value="Genomic_DNA"/>
</dbReference>
<dbReference type="InterPro" id="IPR002347">
    <property type="entry name" value="SDR_fam"/>
</dbReference>
<gene>
    <name evidence="4" type="ORF">yc1106_06440</name>
</gene>
<dbReference type="FunFam" id="3.40.50.720:FF:000710">
    <property type="entry name" value="Serine 3-dehydrogenase"/>
    <property type="match status" value="1"/>
</dbReference>
<proteinExistence type="inferred from homology"/>
<dbReference type="OrthoDB" id="1933717at2759"/>
<dbReference type="InterPro" id="IPR036291">
    <property type="entry name" value="NAD(P)-bd_dom_sf"/>
</dbReference>
<organism evidence="4 5">
    <name type="scientific">Curvularia clavata</name>
    <dbReference type="NCBI Taxonomy" id="95742"/>
    <lineage>
        <taxon>Eukaryota</taxon>
        <taxon>Fungi</taxon>
        <taxon>Dikarya</taxon>
        <taxon>Ascomycota</taxon>
        <taxon>Pezizomycotina</taxon>
        <taxon>Dothideomycetes</taxon>
        <taxon>Pleosporomycetidae</taxon>
        <taxon>Pleosporales</taxon>
        <taxon>Pleosporineae</taxon>
        <taxon>Pleosporaceae</taxon>
        <taxon>Curvularia</taxon>
    </lineage>
</organism>
<dbReference type="PRINTS" id="PR00081">
    <property type="entry name" value="GDHRDH"/>
</dbReference>
<dbReference type="PANTHER" id="PTHR42901">
    <property type="entry name" value="ALCOHOL DEHYDROGENASE"/>
    <property type="match status" value="1"/>
</dbReference>
<reference evidence="4" key="1">
    <citation type="submission" date="2021-12" db="EMBL/GenBank/DDBJ databases">
        <title>Curvularia clavata genome.</title>
        <authorList>
            <person name="Cao Y."/>
        </authorList>
    </citation>
    <scope>NUCLEOTIDE SEQUENCE</scope>
    <source>
        <strain evidence="4">Yc1106</strain>
    </source>
</reference>
<protein>
    <submittedName>
        <fullName evidence="4">Short-chain dehydrogenase reductase sdr</fullName>
    </submittedName>
</protein>
<evidence type="ECO:0000256" key="1">
    <source>
        <dbReference type="ARBA" id="ARBA00006484"/>
    </source>
</evidence>
<keyword evidence="2" id="KW-0560">Oxidoreductase</keyword>
<dbReference type="AlphaFoldDB" id="A0A9Q8Z9V2"/>
<evidence type="ECO:0000313" key="5">
    <source>
        <dbReference type="Proteomes" id="UP001056012"/>
    </source>
</evidence>
<dbReference type="Pfam" id="PF00106">
    <property type="entry name" value="adh_short"/>
    <property type="match status" value="1"/>
</dbReference>
<comment type="similarity">
    <text evidence="1 3">Belongs to the short-chain dehydrogenases/reductases (SDR) family.</text>
</comment>
<keyword evidence="5" id="KW-1185">Reference proteome</keyword>
<name>A0A9Q8Z9V2_CURCL</name>
<dbReference type="VEuPathDB" id="FungiDB:yc1106_06440"/>
<dbReference type="Proteomes" id="UP001056012">
    <property type="component" value="Chromosome 4"/>
</dbReference>
<dbReference type="PANTHER" id="PTHR42901:SF1">
    <property type="entry name" value="ALCOHOL DEHYDROGENASE"/>
    <property type="match status" value="1"/>
</dbReference>
<accession>A0A9Q8Z9V2</accession>
<dbReference type="PRINTS" id="PR00080">
    <property type="entry name" value="SDRFAMILY"/>
</dbReference>